<keyword evidence="6" id="KW-0472">Membrane</keyword>
<sequence length="397" mass="41508">MINNPVRMMGTALIAATAMSTSAMAGGLERGGYNIDLLFDTSRFATEAGVIYVMPQRDLENVTDIDSSDGTQTGATSVRDTESYAVPRLGAKAGIGENVDCLVDYSQPFGAHTNPGSNYAGSNSNIETKIDSDGYAATCSYKFQAGKGQLRFIGGISYLEIGGFKERLAGFTVPGPTTFTGVARVDLEGDGVGWRAGVAYEIPEIAFRASLMYYSEVDVDIDGVLDTSALPLVGAVSPIFGNTALPEFVELKVQSGIAPGWLAFGSVKWVDWGQMQSIPLCTVGTASCSSSTQATSLELGYQDGWTVTGGVGHKFNDQISGLVALTWDRGTSTSFGTQSDTWTVSTGASFAANENLGIRLGGALGVLTSGSSADSRITYDYGNDLVAAVSAAAKLKF</sequence>
<evidence type="ECO:0000256" key="1">
    <source>
        <dbReference type="ARBA" id="ARBA00004571"/>
    </source>
</evidence>
<evidence type="ECO:0000256" key="6">
    <source>
        <dbReference type="ARBA" id="ARBA00023136"/>
    </source>
</evidence>
<reference evidence="9" key="1">
    <citation type="submission" date="2021-07" db="EMBL/GenBank/DDBJ databases">
        <title>Pseudohoeflea marina sp. nov. a polyhydroxyalcanoate-producing bacterium.</title>
        <authorList>
            <person name="Zheng W."/>
            <person name="Yu S."/>
            <person name="Huang Y."/>
        </authorList>
    </citation>
    <scope>NUCLEOTIDE SEQUENCE</scope>
    <source>
        <strain evidence="9">DP4N28-3</strain>
    </source>
</reference>
<keyword evidence="3" id="KW-1134">Transmembrane beta strand</keyword>
<evidence type="ECO:0000256" key="5">
    <source>
        <dbReference type="ARBA" id="ARBA00022729"/>
    </source>
</evidence>
<gene>
    <name evidence="9" type="ORF">KY465_12540</name>
</gene>
<evidence type="ECO:0000256" key="8">
    <source>
        <dbReference type="SAM" id="SignalP"/>
    </source>
</evidence>
<dbReference type="PANTHER" id="PTHR35093">
    <property type="entry name" value="OUTER MEMBRANE PROTEIN NMB0088-RELATED"/>
    <property type="match status" value="1"/>
</dbReference>
<dbReference type="Pfam" id="PF03349">
    <property type="entry name" value="Toluene_X"/>
    <property type="match status" value="1"/>
</dbReference>
<feature type="signal peptide" evidence="8">
    <location>
        <begin position="1"/>
        <end position="25"/>
    </location>
</feature>
<dbReference type="RefSeq" id="WP_219202042.1">
    <property type="nucleotide sequence ID" value="NZ_JAHWQX010000003.1"/>
</dbReference>
<keyword evidence="7" id="KW-0998">Cell outer membrane</keyword>
<comment type="caution">
    <text evidence="9">The sequence shown here is derived from an EMBL/GenBank/DDBJ whole genome shotgun (WGS) entry which is preliminary data.</text>
</comment>
<evidence type="ECO:0000256" key="2">
    <source>
        <dbReference type="ARBA" id="ARBA00008163"/>
    </source>
</evidence>
<comment type="subcellular location">
    <subcellularLocation>
        <location evidence="1">Cell outer membrane</location>
        <topology evidence="1">Multi-pass membrane protein</topology>
    </subcellularLocation>
</comment>
<keyword evidence="5 8" id="KW-0732">Signal</keyword>
<protein>
    <submittedName>
        <fullName evidence="9">OmpP1/FadL family transporter</fullName>
    </submittedName>
</protein>
<dbReference type="PANTHER" id="PTHR35093:SF8">
    <property type="entry name" value="OUTER MEMBRANE PROTEIN NMB0088-RELATED"/>
    <property type="match status" value="1"/>
</dbReference>
<dbReference type="EMBL" id="JAHWQX010000003">
    <property type="protein sequence ID" value="MBW3098109.1"/>
    <property type="molecule type" value="Genomic_DNA"/>
</dbReference>
<evidence type="ECO:0000313" key="9">
    <source>
        <dbReference type="EMBL" id="MBW3098109.1"/>
    </source>
</evidence>
<evidence type="ECO:0000256" key="7">
    <source>
        <dbReference type="ARBA" id="ARBA00023237"/>
    </source>
</evidence>
<evidence type="ECO:0000256" key="3">
    <source>
        <dbReference type="ARBA" id="ARBA00022452"/>
    </source>
</evidence>
<evidence type="ECO:0000256" key="4">
    <source>
        <dbReference type="ARBA" id="ARBA00022692"/>
    </source>
</evidence>
<dbReference type="Proteomes" id="UP001430804">
    <property type="component" value="Unassembled WGS sequence"/>
</dbReference>
<proteinExistence type="inferred from homology"/>
<accession>A0ABS6WQ67</accession>
<comment type="similarity">
    <text evidence="2">Belongs to the OmpP1/FadL family.</text>
</comment>
<feature type="chain" id="PRO_5046858997" evidence="8">
    <location>
        <begin position="26"/>
        <end position="397"/>
    </location>
</feature>
<dbReference type="InterPro" id="IPR005017">
    <property type="entry name" value="OMPP1/FadL/TodX"/>
</dbReference>
<keyword evidence="4" id="KW-0812">Transmembrane</keyword>
<evidence type="ECO:0000313" key="10">
    <source>
        <dbReference type="Proteomes" id="UP001430804"/>
    </source>
</evidence>
<name>A0ABS6WQ67_9HYPH</name>
<keyword evidence="10" id="KW-1185">Reference proteome</keyword>
<organism evidence="9 10">
    <name type="scientific">Pseudohoeflea coraliihabitans</name>
    <dbReference type="NCBI Taxonomy" id="2860393"/>
    <lineage>
        <taxon>Bacteria</taxon>
        <taxon>Pseudomonadati</taxon>
        <taxon>Pseudomonadota</taxon>
        <taxon>Alphaproteobacteria</taxon>
        <taxon>Hyphomicrobiales</taxon>
        <taxon>Rhizobiaceae</taxon>
        <taxon>Pseudohoeflea</taxon>
    </lineage>
</organism>